<dbReference type="EMBL" id="JACGWK010001506">
    <property type="protein sequence ID" value="KAL0287041.1"/>
    <property type="molecule type" value="Genomic_DNA"/>
</dbReference>
<evidence type="ECO:0000256" key="1">
    <source>
        <dbReference type="SAM" id="MobiDB-lite"/>
    </source>
</evidence>
<reference evidence="2" key="1">
    <citation type="submission" date="2020-06" db="EMBL/GenBank/DDBJ databases">
        <authorList>
            <person name="Li T."/>
            <person name="Hu X."/>
            <person name="Zhang T."/>
            <person name="Song X."/>
            <person name="Zhang H."/>
            <person name="Dai N."/>
            <person name="Sheng W."/>
            <person name="Hou X."/>
            <person name="Wei L."/>
        </authorList>
    </citation>
    <scope>NUCLEOTIDE SEQUENCE</scope>
    <source>
        <strain evidence="2">G01</strain>
        <tissue evidence="2">Leaf</tissue>
    </source>
</reference>
<protein>
    <submittedName>
        <fullName evidence="2">Uncharacterized protein</fullName>
    </submittedName>
</protein>
<feature type="region of interest" description="Disordered" evidence="1">
    <location>
        <begin position="1"/>
        <end position="32"/>
    </location>
</feature>
<evidence type="ECO:0000313" key="2">
    <source>
        <dbReference type="EMBL" id="KAL0287041.1"/>
    </source>
</evidence>
<comment type="caution">
    <text evidence="2">The sequence shown here is derived from an EMBL/GenBank/DDBJ whole genome shotgun (WGS) entry which is preliminary data.</text>
</comment>
<proteinExistence type="predicted"/>
<feature type="compositionally biased region" description="Basic and acidic residues" evidence="1">
    <location>
        <begin position="22"/>
        <end position="32"/>
    </location>
</feature>
<gene>
    <name evidence="2" type="ORF">Sangu_2709400</name>
</gene>
<name>A0AAW2IXP3_9LAMI</name>
<accession>A0AAW2IXP3</accession>
<organism evidence="2">
    <name type="scientific">Sesamum angustifolium</name>
    <dbReference type="NCBI Taxonomy" id="2727405"/>
    <lineage>
        <taxon>Eukaryota</taxon>
        <taxon>Viridiplantae</taxon>
        <taxon>Streptophyta</taxon>
        <taxon>Embryophyta</taxon>
        <taxon>Tracheophyta</taxon>
        <taxon>Spermatophyta</taxon>
        <taxon>Magnoliopsida</taxon>
        <taxon>eudicotyledons</taxon>
        <taxon>Gunneridae</taxon>
        <taxon>Pentapetalae</taxon>
        <taxon>asterids</taxon>
        <taxon>lamiids</taxon>
        <taxon>Lamiales</taxon>
        <taxon>Pedaliaceae</taxon>
        <taxon>Sesamum</taxon>
    </lineage>
</organism>
<reference evidence="2" key="2">
    <citation type="journal article" date="2024" name="Plant">
        <title>Genomic evolution and insights into agronomic trait innovations of Sesamum species.</title>
        <authorList>
            <person name="Miao H."/>
            <person name="Wang L."/>
            <person name="Qu L."/>
            <person name="Liu H."/>
            <person name="Sun Y."/>
            <person name="Le M."/>
            <person name="Wang Q."/>
            <person name="Wei S."/>
            <person name="Zheng Y."/>
            <person name="Lin W."/>
            <person name="Duan Y."/>
            <person name="Cao H."/>
            <person name="Xiong S."/>
            <person name="Wang X."/>
            <person name="Wei L."/>
            <person name="Li C."/>
            <person name="Ma Q."/>
            <person name="Ju M."/>
            <person name="Zhao R."/>
            <person name="Li G."/>
            <person name="Mu C."/>
            <person name="Tian Q."/>
            <person name="Mei H."/>
            <person name="Zhang T."/>
            <person name="Gao T."/>
            <person name="Zhang H."/>
        </authorList>
    </citation>
    <scope>NUCLEOTIDE SEQUENCE</scope>
    <source>
        <strain evidence="2">G01</strain>
    </source>
</reference>
<dbReference type="AlphaFoldDB" id="A0AAW2IXP3"/>
<sequence length="80" mass="8844">MVLASKRGSPNSFSKPRKMFSTKREGQLGLDRGRNGAVCNRWLETEMADSAVTGQKAARPNAVKFHLPLAGRKFLKLAEK</sequence>